<name>A0A4Y9XS47_9APHY</name>
<reference evidence="2 3" key="1">
    <citation type="submission" date="2019-01" db="EMBL/GenBank/DDBJ databases">
        <title>Genome sequencing of the rare red list fungi Fomitopsis rosea.</title>
        <authorList>
            <person name="Buettner E."/>
            <person name="Kellner H."/>
        </authorList>
    </citation>
    <scope>NUCLEOTIDE SEQUENCE [LARGE SCALE GENOMIC DNA]</scope>
    <source>
        <strain evidence="2 3">DSM 105464</strain>
    </source>
</reference>
<dbReference type="InterPro" id="IPR051481">
    <property type="entry name" value="BTB-POZ/Galectin-3-binding"/>
</dbReference>
<dbReference type="CDD" id="cd18186">
    <property type="entry name" value="BTB_POZ_ZBTB_KLHL-like"/>
    <property type="match status" value="1"/>
</dbReference>
<protein>
    <recommendedName>
        <fullName evidence="1">BTB domain-containing protein</fullName>
    </recommendedName>
</protein>
<evidence type="ECO:0000313" key="2">
    <source>
        <dbReference type="EMBL" id="TFY52588.1"/>
    </source>
</evidence>
<dbReference type="InterPro" id="IPR000210">
    <property type="entry name" value="BTB/POZ_dom"/>
</dbReference>
<dbReference type="SUPFAM" id="SSF54695">
    <property type="entry name" value="POZ domain"/>
    <property type="match status" value="1"/>
</dbReference>
<accession>A0A4Y9XS47</accession>
<dbReference type="PROSITE" id="PS50097">
    <property type="entry name" value="BTB"/>
    <property type="match status" value="1"/>
</dbReference>
<dbReference type="Gene3D" id="3.30.710.10">
    <property type="entry name" value="Potassium Channel Kv1.1, Chain A"/>
    <property type="match status" value="1"/>
</dbReference>
<organism evidence="2 3">
    <name type="scientific">Rhodofomes roseus</name>
    <dbReference type="NCBI Taxonomy" id="34475"/>
    <lineage>
        <taxon>Eukaryota</taxon>
        <taxon>Fungi</taxon>
        <taxon>Dikarya</taxon>
        <taxon>Basidiomycota</taxon>
        <taxon>Agaricomycotina</taxon>
        <taxon>Agaricomycetes</taxon>
        <taxon>Polyporales</taxon>
        <taxon>Rhodofomes</taxon>
    </lineage>
</organism>
<proteinExistence type="predicted"/>
<dbReference type="InterPro" id="IPR011333">
    <property type="entry name" value="SKP1/BTB/POZ_sf"/>
</dbReference>
<dbReference type="Pfam" id="PF00651">
    <property type="entry name" value="BTB"/>
    <property type="match status" value="1"/>
</dbReference>
<dbReference type="STRING" id="34475.A0A4Y9XS47"/>
<dbReference type="PANTHER" id="PTHR24410:SF23">
    <property type="entry name" value="BTB DOMAIN-CONTAINING PROTEIN-RELATED"/>
    <property type="match status" value="1"/>
</dbReference>
<evidence type="ECO:0000259" key="1">
    <source>
        <dbReference type="PROSITE" id="PS50097"/>
    </source>
</evidence>
<dbReference type="EMBL" id="SEKV01000951">
    <property type="protein sequence ID" value="TFY52588.1"/>
    <property type="molecule type" value="Genomic_DNA"/>
</dbReference>
<dbReference type="PANTHER" id="PTHR24410">
    <property type="entry name" value="HL07962P-RELATED"/>
    <property type="match status" value="1"/>
</dbReference>
<evidence type="ECO:0000313" key="3">
    <source>
        <dbReference type="Proteomes" id="UP000298390"/>
    </source>
</evidence>
<dbReference type="AlphaFoldDB" id="A0A4Y9XS47"/>
<gene>
    <name evidence="2" type="ORF">EVJ58_g9928</name>
</gene>
<sequence length="257" mass="28289">MSEEAVMSDESFVRFDRPSGDIVLRSSDGHAHRVHKIILSEASPFFATMFSLPQTQMVGIEPVCGADELDVPVVPVTEDSRTLSHLLRLCYPSPLPPPSSLSLDEVEDVLAASSKYEVEVARAFCMSVLESHVKSEPIAAYGLALRLHLKKEACAAALESLKHDFPPADTSDDAPISKAIARMSGTAVYRLIQYREACKAIALRQFTHDLPVLKPPRNGVMVYICPKCSDQEPGANTRYLPFKIDVARAPQVERVEQ</sequence>
<comment type="caution">
    <text evidence="2">The sequence shown here is derived from an EMBL/GenBank/DDBJ whole genome shotgun (WGS) entry which is preliminary data.</text>
</comment>
<feature type="domain" description="BTB" evidence="1">
    <location>
        <begin position="20"/>
        <end position="99"/>
    </location>
</feature>
<dbReference type="Proteomes" id="UP000298390">
    <property type="component" value="Unassembled WGS sequence"/>
</dbReference>
<dbReference type="SMART" id="SM00225">
    <property type="entry name" value="BTB"/>
    <property type="match status" value="1"/>
</dbReference>